<accession>A0AAI9DZY3</accession>
<comment type="caution">
    <text evidence="3">The sequence shown here is derived from an EMBL/GenBank/DDBJ whole genome shotgun (WGS) entry which is preliminary data.</text>
</comment>
<feature type="transmembrane region" description="Helical" evidence="2">
    <location>
        <begin position="140"/>
        <end position="164"/>
    </location>
</feature>
<evidence type="ECO:0008006" key="4">
    <source>
        <dbReference type="Google" id="ProtNLM"/>
    </source>
</evidence>
<gene>
    <name evidence="3" type="ORF">RYF40_004465</name>
</gene>
<protein>
    <recommendedName>
        <fullName evidence="4">Transmembrane protein</fullName>
    </recommendedName>
</protein>
<reference evidence="3" key="1">
    <citation type="submission" date="2024-02" db="EMBL/GenBank/DDBJ databases">
        <authorList>
            <consortium name="Clinical and Environmental Microbiology Branch: Whole genome sequencing antimicrobial resistance pathogens in the healthcare setting"/>
        </authorList>
    </citation>
    <scope>NUCLEOTIDE SEQUENCE</scope>
    <source>
        <strain evidence="3">2023BB-00086</strain>
    </source>
</reference>
<dbReference type="AlphaFoldDB" id="A0AAI9DZY3"/>
<evidence type="ECO:0000256" key="2">
    <source>
        <dbReference type="SAM" id="Phobius"/>
    </source>
</evidence>
<evidence type="ECO:0000256" key="1">
    <source>
        <dbReference type="SAM" id="MobiDB-lite"/>
    </source>
</evidence>
<keyword evidence="2" id="KW-0812">Transmembrane</keyword>
<feature type="transmembrane region" description="Helical" evidence="2">
    <location>
        <begin position="20"/>
        <end position="38"/>
    </location>
</feature>
<dbReference type="EMBL" id="ABNOCX020000011">
    <property type="protein sequence ID" value="EML7083972.1"/>
    <property type="molecule type" value="Genomic_DNA"/>
</dbReference>
<evidence type="ECO:0000313" key="3">
    <source>
        <dbReference type="EMBL" id="EML7083972.1"/>
    </source>
</evidence>
<organism evidence="3">
    <name type="scientific">Klebsiella oxytoca</name>
    <dbReference type="NCBI Taxonomy" id="571"/>
    <lineage>
        <taxon>Bacteria</taxon>
        <taxon>Pseudomonadati</taxon>
        <taxon>Pseudomonadota</taxon>
        <taxon>Gammaproteobacteria</taxon>
        <taxon>Enterobacterales</taxon>
        <taxon>Enterobacteriaceae</taxon>
        <taxon>Klebsiella/Raoultella group</taxon>
        <taxon>Klebsiella</taxon>
    </lineage>
</organism>
<proteinExistence type="predicted"/>
<feature type="region of interest" description="Disordered" evidence="1">
    <location>
        <begin position="190"/>
        <end position="222"/>
    </location>
</feature>
<name>A0AAI9DZY3_KLEOX</name>
<sequence>MDNDSSIPNMKLSFEDVLVGGYKICLMIFTLWLGWVIFDEVKMQRDAVTTLAQVAKASSASAYESAFEGECYLHGRSANCRDRNSLVINYQAGGNNYQAELSNILSPPGVHPSICINYVKSSPDVVKRCESRWFNQHKDYVIAPLIFWSFNLIGAFFIAVFYAGEKIKRQFADNKSGNMELVAPEHNTDIVPSQPAVAKNKNKKRSGRRKPTAKSGFKARVR</sequence>
<dbReference type="RefSeq" id="WP_064344187.1">
    <property type="nucleotide sequence ID" value="NZ_CABGIA010000011.1"/>
</dbReference>
<keyword evidence="2" id="KW-0472">Membrane</keyword>
<keyword evidence="2" id="KW-1133">Transmembrane helix</keyword>
<feature type="compositionally biased region" description="Basic residues" evidence="1">
    <location>
        <begin position="200"/>
        <end position="222"/>
    </location>
</feature>